<dbReference type="GO" id="GO:0009073">
    <property type="term" value="P:aromatic amino acid family biosynthetic process"/>
    <property type="evidence" value="ECO:0007669"/>
    <property type="project" value="UniProtKB-UniRule"/>
</dbReference>
<dbReference type="Proteomes" id="UP000295325">
    <property type="component" value="Unassembled WGS sequence"/>
</dbReference>
<name>A0A4R7KUR7_9CLOT</name>
<feature type="binding site" evidence="2">
    <location>
        <position position="5"/>
    </location>
    <ligand>
        <name>prephenate</name>
        <dbReference type="ChEBI" id="CHEBI:29934"/>
    </ligand>
</feature>
<comment type="caution">
    <text evidence="4">The sequence shown here is derived from an EMBL/GenBank/DDBJ whole genome shotgun (WGS) entry which is preliminary data.</text>
</comment>
<dbReference type="SUPFAM" id="SSF55298">
    <property type="entry name" value="YjgF-like"/>
    <property type="match status" value="1"/>
</dbReference>
<dbReference type="EMBL" id="SOAZ01000005">
    <property type="protein sequence ID" value="TDT61880.1"/>
    <property type="molecule type" value="Genomic_DNA"/>
</dbReference>
<dbReference type="EC" id="5.4.99.5" evidence="1 3"/>
<dbReference type="PANTHER" id="PTHR21164">
    <property type="entry name" value="CHORISMATE MUTASE"/>
    <property type="match status" value="1"/>
</dbReference>
<organism evidence="4 5">
    <name type="scientific">Fonticella tunisiensis</name>
    <dbReference type="NCBI Taxonomy" id="1096341"/>
    <lineage>
        <taxon>Bacteria</taxon>
        <taxon>Bacillati</taxon>
        <taxon>Bacillota</taxon>
        <taxon>Clostridia</taxon>
        <taxon>Eubacteriales</taxon>
        <taxon>Clostridiaceae</taxon>
        <taxon>Fonticella</taxon>
    </lineage>
</organism>
<dbReference type="InterPro" id="IPR008243">
    <property type="entry name" value="Chorismate_mutase_AroH"/>
</dbReference>
<dbReference type="GO" id="GO:0008652">
    <property type="term" value="P:amino acid biosynthetic process"/>
    <property type="evidence" value="ECO:0007669"/>
    <property type="project" value="UniProtKB-UniRule"/>
</dbReference>
<dbReference type="PIRSF" id="PIRSF005965">
    <property type="entry name" value="Chor_mut_AroH"/>
    <property type="match status" value="1"/>
</dbReference>
<dbReference type="Gene3D" id="3.30.1330.40">
    <property type="entry name" value="RutC-like"/>
    <property type="match status" value="1"/>
</dbReference>
<dbReference type="NCBIfam" id="TIGR01796">
    <property type="entry name" value="CM_mono_aroH"/>
    <property type="match status" value="1"/>
</dbReference>
<dbReference type="Pfam" id="PF07736">
    <property type="entry name" value="CM_1"/>
    <property type="match status" value="1"/>
</dbReference>
<dbReference type="PROSITE" id="PS51167">
    <property type="entry name" value="CHORISMATE_MUT_1"/>
    <property type="match status" value="1"/>
</dbReference>
<dbReference type="GO" id="GO:0046417">
    <property type="term" value="P:chorismate metabolic process"/>
    <property type="evidence" value="ECO:0007669"/>
    <property type="project" value="TreeGrafter"/>
</dbReference>
<accession>A0A4R7KUR7</accession>
<dbReference type="InterPro" id="IPR035959">
    <property type="entry name" value="RutC-like_sf"/>
</dbReference>
<dbReference type="GO" id="GO:0004106">
    <property type="term" value="F:chorismate mutase activity"/>
    <property type="evidence" value="ECO:0007669"/>
    <property type="project" value="UniProtKB-UniRule"/>
</dbReference>
<evidence type="ECO:0000256" key="2">
    <source>
        <dbReference type="PIRSR" id="PIRSR005965-1"/>
    </source>
</evidence>
<keyword evidence="5" id="KW-1185">Reference proteome</keyword>
<keyword evidence="2 3" id="KW-0028">Amino-acid biosynthesis</keyword>
<dbReference type="CDD" id="cd02185">
    <property type="entry name" value="AroH"/>
    <property type="match status" value="1"/>
</dbReference>
<gene>
    <name evidence="4" type="ORF">EDD71_10558</name>
</gene>
<feature type="binding site" evidence="2">
    <location>
        <position position="87"/>
    </location>
    <ligand>
        <name>prephenate</name>
        <dbReference type="ChEBI" id="CHEBI:29934"/>
    </ligand>
</feature>
<keyword evidence="2 3" id="KW-0057">Aromatic amino acid biosynthesis</keyword>
<evidence type="ECO:0000256" key="3">
    <source>
        <dbReference type="PROSITE-ProRule" id="PRU00514"/>
    </source>
</evidence>
<evidence type="ECO:0000313" key="5">
    <source>
        <dbReference type="Proteomes" id="UP000295325"/>
    </source>
</evidence>
<evidence type="ECO:0000313" key="4">
    <source>
        <dbReference type="EMBL" id="TDT61880.1"/>
    </source>
</evidence>
<reference evidence="4 5" key="1">
    <citation type="submission" date="2019-03" db="EMBL/GenBank/DDBJ databases">
        <title>Genomic Encyclopedia of Type Strains, Phase IV (KMG-IV): sequencing the most valuable type-strain genomes for metagenomic binning, comparative biology and taxonomic classification.</title>
        <authorList>
            <person name="Goeker M."/>
        </authorList>
    </citation>
    <scope>NUCLEOTIDE SEQUENCE [LARGE SCALE GENOMIC DNA]</scope>
    <source>
        <strain evidence="4 5">DSM 24455</strain>
    </source>
</reference>
<dbReference type="PANTHER" id="PTHR21164:SF0">
    <property type="entry name" value="CHORISMATE MUTASE AROH"/>
    <property type="match status" value="1"/>
</dbReference>
<proteinExistence type="predicted"/>
<comment type="catalytic activity">
    <reaction evidence="3">
        <text>chorismate = prephenate</text>
        <dbReference type="Rhea" id="RHEA:13897"/>
        <dbReference type="ChEBI" id="CHEBI:29748"/>
        <dbReference type="ChEBI" id="CHEBI:29934"/>
        <dbReference type="EC" id="5.4.99.5"/>
    </reaction>
</comment>
<evidence type="ECO:0000256" key="1">
    <source>
        <dbReference type="NCBIfam" id="TIGR01796"/>
    </source>
</evidence>
<dbReference type="UniPathway" id="UPA00120">
    <property type="reaction ID" value="UER00203"/>
</dbReference>
<keyword evidence="3" id="KW-0413">Isomerase</keyword>
<dbReference type="AlphaFoldDB" id="A0A4R7KUR7"/>
<protein>
    <recommendedName>
        <fullName evidence="1 3">chorismate mutase</fullName>
        <ecNumber evidence="1 3">5.4.99.5</ecNumber>
    </recommendedName>
</protein>
<dbReference type="RefSeq" id="WP_243116399.1">
    <property type="nucleotide sequence ID" value="NZ_SOAZ01000005.1"/>
</dbReference>
<sequence>MFSIRGAITVDRDEKEEIIKSSEELLLKIINSNGISIGDIISVIFTCTKDLCSAYPAVGARNIGITKAGIMCLQEMYVENSLEKCIRVMLLVNGDKNQSDVKHIYLKKAVSLRPDLMEEF</sequence>
<feature type="binding site" evidence="2">
    <location>
        <position position="105"/>
    </location>
    <ligand>
        <name>prephenate</name>
        <dbReference type="ChEBI" id="CHEBI:29934"/>
    </ligand>
</feature>